<evidence type="ECO:0000313" key="13">
    <source>
        <dbReference type="EMBL" id="CAA7270541.1"/>
    </source>
</evidence>
<dbReference type="Proteomes" id="UP000467700">
    <property type="component" value="Unassembled WGS sequence"/>
</dbReference>
<keyword evidence="8" id="KW-1015">Disulfide bond</keyword>
<dbReference type="GO" id="GO:0006508">
    <property type="term" value="P:proteolysis"/>
    <property type="evidence" value="ECO:0007669"/>
    <property type="project" value="InterPro"/>
</dbReference>
<accession>A0A8S0Y089</accession>
<evidence type="ECO:0000256" key="2">
    <source>
        <dbReference type="ARBA" id="ARBA00004613"/>
    </source>
</evidence>
<evidence type="ECO:0000256" key="7">
    <source>
        <dbReference type="ARBA" id="ARBA00022833"/>
    </source>
</evidence>
<evidence type="ECO:0000256" key="6">
    <source>
        <dbReference type="ARBA" id="ARBA00022729"/>
    </source>
</evidence>
<sequence>MLGLLFHSVPNPDGYDCIWETDRYWHRDGQVLGPYIKCLGLDMNRNWASVLLGYKWKPELPNFTKNNTQKPSDPTNRCLHWYPGTRPFEPYEVDDIANWVNSLPNIVAFVDSWS</sequence>
<keyword evidence="4" id="KW-0964">Secreted</keyword>
<keyword evidence="7" id="KW-0862">Zinc</keyword>
<keyword evidence="5" id="KW-0479">Metal-binding</keyword>
<evidence type="ECO:0000256" key="1">
    <source>
        <dbReference type="ARBA" id="ARBA00001947"/>
    </source>
</evidence>
<reference evidence="13 14" key="1">
    <citation type="submission" date="2020-01" db="EMBL/GenBank/DDBJ databases">
        <authorList>
            <person name="Gupta K D."/>
        </authorList>
    </citation>
    <scope>NUCLEOTIDE SEQUENCE [LARGE SCALE GENOMIC DNA]</scope>
</reference>
<evidence type="ECO:0000259" key="12">
    <source>
        <dbReference type="Pfam" id="PF00246"/>
    </source>
</evidence>
<dbReference type="GO" id="GO:0008270">
    <property type="term" value="F:zinc ion binding"/>
    <property type="evidence" value="ECO:0007669"/>
    <property type="project" value="InterPro"/>
</dbReference>
<gene>
    <name evidence="13" type="ORF">AAE3_LOCUS12640</name>
</gene>
<dbReference type="EMBL" id="CACVBS010000090">
    <property type="protein sequence ID" value="CAA7270541.1"/>
    <property type="molecule type" value="Genomic_DNA"/>
</dbReference>
<evidence type="ECO:0000256" key="4">
    <source>
        <dbReference type="ARBA" id="ARBA00022525"/>
    </source>
</evidence>
<dbReference type="SUPFAM" id="SSF53187">
    <property type="entry name" value="Zn-dependent exopeptidases"/>
    <property type="match status" value="1"/>
</dbReference>
<evidence type="ECO:0000256" key="9">
    <source>
        <dbReference type="ARBA" id="ARBA00025210"/>
    </source>
</evidence>
<comment type="similarity">
    <text evidence="3">Belongs to the peptidase M14 family.</text>
</comment>
<evidence type="ECO:0000256" key="3">
    <source>
        <dbReference type="ARBA" id="ARBA00005988"/>
    </source>
</evidence>
<dbReference type="PANTHER" id="PTHR11705:SF147">
    <property type="entry name" value="INACTIVE METALLOCARBOXYPEPTIDASE ECM14"/>
    <property type="match status" value="1"/>
</dbReference>
<dbReference type="GO" id="GO:0005615">
    <property type="term" value="C:extracellular space"/>
    <property type="evidence" value="ECO:0007669"/>
    <property type="project" value="TreeGrafter"/>
</dbReference>
<proteinExistence type="inferred from homology"/>
<evidence type="ECO:0000256" key="8">
    <source>
        <dbReference type="ARBA" id="ARBA00023157"/>
    </source>
</evidence>
<comment type="function">
    <text evidence="9">Inactive carboxypeptidase that may play a role in cell wall organization and biogenesis.</text>
</comment>
<evidence type="ECO:0000256" key="5">
    <source>
        <dbReference type="ARBA" id="ARBA00022723"/>
    </source>
</evidence>
<dbReference type="OrthoDB" id="3626597at2759"/>
<protein>
    <recommendedName>
        <fullName evidence="10">Inactive metallocarboxypeptidase ECM14</fullName>
    </recommendedName>
    <alternativeName>
        <fullName evidence="11">Inactive metallocarboxypeptidase ecm14</fullName>
    </alternativeName>
</protein>
<evidence type="ECO:0000256" key="11">
    <source>
        <dbReference type="ARBA" id="ARBA00026213"/>
    </source>
</evidence>
<dbReference type="Pfam" id="PF00246">
    <property type="entry name" value="Peptidase_M14"/>
    <property type="match status" value="1"/>
</dbReference>
<name>A0A8S0Y089_CYCAE</name>
<dbReference type="PANTHER" id="PTHR11705">
    <property type="entry name" value="PROTEASE FAMILY M14 CARBOXYPEPTIDASE A,B"/>
    <property type="match status" value="1"/>
</dbReference>
<evidence type="ECO:0000256" key="10">
    <source>
        <dbReference type="ARBA" id="ARBA00026187"/>
    </source>
</evidence>
<comment type="cofactor">
    <cofactor evidence="1">
        <name>Zn(2+)</name>
        <dbReference type="ChEBI" id="CHEBI:29105"/>
    </cofactor>
</comment>
<dbReference type="Gene3D" id="3.40.630.10">
    <property type="entry name" value="Zn peptidases"/>
    <property type="match status" value="1"/>
</dbReference>
<comment type="caution">
    <text evidence="13">The sequence shown here is derived from an EMBL/GenBank/DDBJ whole genome shotgun (WGS) entry which is preliminary data.</text>
</comment>
<feature type="domain" description="Peptidase M14" evidence="12">
    <location>
        <begin position="6"/>
        <end position="111"/>
    </location>
</feature>
<keyword evidence="14" id="KW-1185">Reference proteome</keyword>
<keyword evidence="6" id="KW-0732">Signal</keyword>
<dbReference type="InterPro" id="IPR000834">
    <property type="entry name" value="Peptidase_M14"/>
</dbReference>
<evidence type="ECO:0000313" key="14">
    <source>
        <dbReference type="Proteomes" id="UP000467700"/>
    </source>
</evidence>
<comment type="subcellular location">
    <subcellularLocation>
        <location evidence="2">Secreted</location>
    </subcellularLocation>
</comment>
<organism evidence="13 14">
    <name type="scientific">Cyclocybe aegerita</name>
    <name type="common">Black poplar mushroom</name>
    <name type="synonym">Agrocybe aegerita</name>
    <dbReference type="NCBI Taxonomy" id="1973307"/>
    <lineage>
        <taxon>Eukaryota</taxon>
        <taxon>Fungi</taxon>
        <taxon>Dikarya</taxon>
        <taxon>Basidiomycota</taxon>
        <taxon>Agaricomycotina</taxon>
        <taxon>Agaricomycetes</taxon>
        <taxon>Agaricomycetidae</taxon>
        <taxon>Agaricales</taxon>
        <taxon>Agaricineae</taxon>
        <taxon>Bolbitiaceae</taxon>
        <taxon>Cyclocybe</taxon>
    </lineage>
</organism>
<dbReference type="AlphaFoldDB" id="A0A8S0Y089"/>
<dbReference type="GO" id="GO:0004181">
    <property type="term" value="F:metallocarboxypeptidase activity"/>
    <property type="evidence" value="ECO:0007669"/>
    <property type="project" value="InterPro"/>
</dbReference>